<dbReference type="Proteomes" id="UP001633002">
    <property type="component" value="Unassembled WGS sequence"/>
</dbReference>
<evidence type="ECO:0000313" key="2">
    <source>
        <dbReference type="Proteomes" id="UP001633002"/>
    </source>
</evidence>
<name>A0ABD3GPZ8_9MARC</name>
<comment type="caution">
    <text evidence="1">The sequence shown here is derived from an EMBL/GenBank/DDBJ whole genome shotgun (WGS) entry which is preliminary data.</text>
</comment>
<organism evidence="1 2">
    <name type="scientific">Riccia sorocarpa</name>
    <dbReference type="NCBI Taxonomy" id="122646"/>
    <lineage>
        <taxon>Eukaryota</taxon>
        <taxon>Viridiplantae</taxon>
        <taxon>Streptophyta</taxon>
        <taxon>Embryophyta</taxon>
        <taxon>Marchantiophyta</taxon>
        <taxon>Marchantiopsida</taxon>
        <taxon>Marchantiidae</taxon>
        <taxon>Marchantiales</taxon>
        <taxon>Ricciaceae</taxon>
        <taxon>Riccia</taxon>
    </lineage>
</organism>
<proteinExistence type="predicted"/>
<evidence type="ECO:0000313" key="1">
    <source>
        <dbReference type="EMBL" id="KAL3679234.1"/>
    </source>
</evidence>
<protein>
    <submittedName>
        <fullName evidence="1">Uncharacterized protein</fullName>
    </submittedName>
</protein>
<keyword evidence="2" id="KW-1185">Reference proteome</keyword>
<dbReference type="AlphaFoldDB" id="A0ABD3GPZ8"/>
<reference evidence="1 2" key="1">
    <citation type="submission" date="2024-09" db="EMBL/GenBank/DDBJ databases">
        <title>Chromosome-scale assembly of Riccia sorocarpa.</title>
        <authorList>
            <person name="Paukszto L."/>
        </authorList>
    </citation>
    <scope>NUCLEOTIDE SEQUENCE [LARGE SCALE GENOMIC DNA]</scope>
    <source>
        <strain evidence="1">LP-2024</strain>
        <tissue evidence="1">Aerial parts of the thallus</tissue>
    </source>
</reference>
<sequence length="114" mass="12954">MNQKLTVVLDLAEIELRVQDLAAKKASGLDGITAKVLRARWPKIKDDCISSSLRGIITRKAGNRNRPKKAGDILMAEDIGRITIYTPYDTYCKAGPRSRALLLWHRKSRQDHRR</sequence>
<dbReference type="EMBL" id="JBJQOH010000007">
    <property type="protein sequence ID" value="KAL3679234.1"/>
    <property type="molecule type" value="Genomic_DNA"/>
</dbReference>
<accession>A0ABD3GPZ8</accession>
<gene>
    <name evidence="1" type="ORF">R1sor_022190</name>
</gene>